<gene>
    <name evidence="2" type="ORF">GUJ93_ZPchr0006g40877</name>
</gene>
<reference evidence="2" key="1">
    <citation type="journal article" date="2021" name="bioRxiv">
        <title>Whole Genome Assembly and Annotation of Northern Wild Rice, Zizania palustris L., Supports a Whole Genome Duplication in the Zizania Genus.</title>
        <authorList>
            <person name="Haas M."/>
            <person name="Kono T."/>
            <person name="Macchietto M."/>
            <person name="Millas R."/>
            <person name="McGilp L."/>
            <person name="Shao M."/>
            <person name="Duquette J."/>
            <person name="Hirsch C.N."/>
            <person name="Kimball J."/>
        </authorList>
    </citation>
    <scope>NUCLEOTIDE SEQUENCE</scope>
    <source>
        <tissue evidence="2">Fresh leaf tissue</tissue>
    </source>
</reference>
<keyword evidence="3" id="KW-1185">Reference proteome</keyword>
<evidence type="ECO:0000256" key="1">
    <source>
        <dbReference type="SAM" id="Phobius"/>
    </source>
</evidence>
<reference evidence="2" key="2">
    <citation type="submission" date="2021-02" db="EMBL/GenBank/DDBJ databases">
        <authorList>
            <person name="Kimball J.A."/>
            <person name="Haas M.W."/>
            <person name="Macchietto M."/>
            <person name="Kono T."/>
            <person name="Duquette J."/>
            <person name="Shao M."/>
        </authorList>
    </citation>
    <scope>NUCLEOTIDE SEQUENCE</scope>
    <source>
        <tissue evidence="2">Fresh leaf tissue</tissue>
    </source>
</reference>
<keyword evidence="1" id="KW-0472">Membrane</keyword>
<feature type="transmembrane region" description="Helical" evidence="1">
    <location>
        <begin position="51"/>
        <end position="76"/>
    </location>
</feature>
<keyword evidence="1" id="KW-1133">Transmembrane helix</keyword>
<dbReference type="Proteomes" id="UP000729402">
    <property type="component" value="Unassembled WGS sequence"/>
</dbReference>
<keyword evidence="1" id="KW-0812">Transmembrane</keyword>
<organism evidence="2 3">
    <name type="scientific">Zizania palustris</name>
    <name type="common">Northern wild rice</name>
    <dbReference type="NCBI Taxonomy" id="103762"/>
    <lineage>
        <taxon>Eukaryota</taxon>
        <taxon>Viridiplantae</taxon>
        <taxon>Streptophyta</taxon>
        <taxon>Embryophyta</taxon>
        <taxon>Tracheophyta</taxon>
        <taxon>Spermatophyta</taxon>
        <taxon>Magnoliopsida</taxon>
        <taxon>Liliopsida</taxon>
        <taxon>Poales</taxon>
        <taxon>Poaceae</taxon>
        <taxon>BOP clade</taxon>
        <taxon>Oryzoideae</taxon>
        <taxon>Oryzeae</taxon>
        <taxon>Zizaniinae</taxon>
        <taxon>Zizania</taxon>
    </lineage>
</organism>
<name>A0A8J5SMY2_ZIZPA</name>
<evidence type="ECO:0000313" key="2">
    <source>
        <dbReference type="EMBL" id="KAG8076925.1"/>
    </source>
</evidence>
<comment type="caution">
    <text evidence="2">The sequence shown here is derived from an EMBL/GenBank/DDBJ whole genome shotgun (WGS) entry which is preliminary data.</text>
</comment>
<dbReference type="AlphaFoldDB" id="A0A8J5SMY2"/>
<evidence type="ECO:0000313" key="3">
    <source>
        <dbReference type="Proteomes" id="UP000729402"/>
    </source>
</evidence>
<protein>
    <submittedName>
        <fullName evidence="2">Uncharacterized protein</fullName>
    </submittedName>
</protein>
<accession>A0A8J5SMY2</accession>
<dbReference type="EMBL" id="JAAALK010000283">
    <property type="protein sequence ID" value="KAG8076925.1"/>
    <property type="molecule type" value="Genomic_DNA"/>
</dbReference>
<sequence>MGRRVSKEGSGVISDEICAFVLMCAVVPRHYSYFRSELVAAGGHGVNLLATYILCKGALFVLLIVLVLAPGLLLVVTDGLHKKEFLNYARFVLWWVSLGVASSIGLGKCY</sequence>
<proteinExistence type="predicted"/>
<feature type="transmembrane region" description="Helical" evidence="1">
    <location>
        <begin position="88"/>
        <end position="107"/>
    </location>
</feature>
<dbReference type="OrthoDB" id="1743723at2759"/>